<feature type="compositionally biased region" description="Basic and acidic residues" evidence="6">
    <location>
        <begin position="7"/>
        <end position="26"/>
    </location>
</feature>
<dbReference type="InterPro" id="IPR036259">
    <property type="entry name" value="MFS_trans_sf"/>
</dbReference>
<name>A0A2T0FMZ1_9ASCO</name>
<dbReference type="Pfam" id="PF07690">
    <property type="entry name" value="MFS_1"/>
    <property type="match status" value="1"/>
</dbReference>
<feature type="transmembrane region" description="Helical" evidence="7">
    <location>
        <begin position="111"/>
        <end position="133"/>
    </location>
</feature>
<accession>A0A2T0FMZ1</accession>
<evidence type="ECO:0000256" key="2">
    <source>
        <dbReference type="ARBA" id="ARBA00022448"/>
    </source>
</evidence>
<evidence type="ECO:0000259" key="8">
    <source>
        <dbReference type="PROSITE" id="PS50850"/>
    </source>
</evidence>
<sequence>MASSIHSESKNEFKAGVEELDRKSLDNDTNSNSSIEAFGIQPTKEEVEQKLTELAQKHDVNRRRLQLKVDACVVIPISILYLLAFLDRVNISNAQVYGMSKDLHMTRDTQYNTALVIFFVPYVLFEVPSNFVLKLLKPHVWLSFCIICFGGISIGQGFVQNYGSLLVTRFFLGLMETAMFPGCFYLLSTWYRRDEAQKRYSFFFASTSLAGAFGGLIAYGMNSLDGKSGLEHWRWIFIVEGAITCFLGIVLFFVLPDFPEDAKFISNNERAYIKEKLSLDQGNSYHEGKLEWRRAAAVFKDVRLWLASLIYFGQIVGAYGYAYFATAIIKSFGYSPVKTQVYSIFPWVVACVSGVIIACFSDFFFHRYLFTLGTGLIAIAGFAILLGCEPTMIHARYGGCFLVALGLYSAMPLYICWTTMNFAGHYRKMVSTAFIVQFGNVGGIVSTFIFLKTDAPRYTRGLSTSVALCAFSLVCAIVYLLYIMRENKLRKQGARDAAFETLSEKDQALAGDLDPRFIYQY</sequence>
<comment type="caution">
    <text evidence="9">The sequence shown here is derived from an EMBL/GenBank/DDBJ whole genome shotgun (WGS) entry which is preliminary data.</text>
</comment>
<dbReference type="PANTHER" id="PTHR43791">
    <property type="entry name" value="PERMEASE-RELATED"/>
    <property type="match status" value="1"/>
</dbReference>
<dbReference type="FunFam" id="1.20.1250.20:FF:000068">
    <property type="entry name" value="MFS general substrate transporter"/>
    <property type="match status" value="1"/>
</dbReference>
<keyword evidence="10" id="KW-1185">Reference proteome</keyword>
<feature type="transmembrane region" description="Helical" evidence="7">
    <location>
        <begin position="71"/>
        <end position="91"/>
    </location>
</feature>
<dbReference type="Proteomes" id="UP000238350">
    <property type="component" value="Unassembled WGS sequence"/>
</dbReference>
<feature type="transmembrane region" description="Helical" evidence="7">
    <location>
        <begin position="140"/>
        <end position="158"/>
    </location>
</feature>
<feature type="transmembrane region" description="Helical" evidence="7">
    <location>
        <begin position="170"/>
        <end position="188"/>
    </location>
</feature>
<feature type="transmembrane region" description="Helical" evidence="7">
    <location>
        <begin position="393"/>
        <end position="417"/>
    </location>
</feature>
<evidence type="ECO:0000256" key="5">
    <source>
        <dbReference type="ARBA" id="ARBA00023136"/>
    </source>
</evidence>
<feature type="transmembrane region" description="Helical" evidence="7">
    <location>
        <begin position="344"/>
        <end position="361"/>
    </location>
</feature>
<dbReference type="InterPro" id="IPR020846">
    <property type="entry name" value="MFS_dom"/>
</dbReference>
<proteinExistence type="predicted"/>
<evidence type="ECO:0000256" key="4">
    <source>
        <dbReference type="ARBA" id="ARBA00022989"/>
    </source>
</evidence>
<dbReference type="GO" id="GO:0005886">
    <property type="term" value="C:plasma membrane"/>
    <property type="evidence" value="ECO:0007669"/>
    <property type="project" value="TreeGrafter"/>
</dbReference>
<feature type="transmembrane region" description="Helical" evidence="7">
    <location>
        <begin position="429"/>
        <end position="450"/>
    </location>
</feature>
<keyword evidence="4 7" id="KW-1133">Transmembrane helix</keyword>
<dbReference type="SUPFAM" id="SSF103473">
    <property type="entry name" value="MFS general substrate transporter"/>
    <property type="match status" value="1"/>
</dbReference>
<evidence type="ECO:0000313" key="9">
    <source>
        <dbReference type="EMBL" id="PRT56354.1"/>
    </source>
</evidence>
<gene>
    <name evidence="9" type="ORF">B9G98_03974</name>
</gene>
<keyword evidence="2" id="KW-0813">Transport</keyword>
<keyword evidence="5 7" id="KW-0472">Membrane</keyword>
<feature type="transmembrane region" description="Helical" evidence="7">
    <location>
        <begin position="200"/>
        <end position="221"/>
    </location>
</feature>
<dbReference type="PROSITE" id="PS50850">
    <property type="entry name" value="MFS"/>
    <property type="match status" value="1"/>
</dbReference>
<dbReference type="STRING" id="45607.A0A2T0FMZ1"/>
<evidence type="ECO:0000256" key="6">
    <source>
        <dbReference type="SAM" id="MobiDB-lite"/>
    </source>
</evidence>
<dbReference type="FunFam" id="1.20.1250.20:FF:000034">
    <property type="entry name" value="MFS general substrate transporter"/>
    <property type="match status" value="1"/>
</dbReference>
<evidence type="ECO:0000256" key="3">
    <source>
        <dbReference type="ARBA" id="ARBA00022692"/>
    </source>
</evidence>
<organism evidence="9 10">
    <name type="scientific">Wickerhamiella sorbophila</name>
    <dbReference type="NCBI Taxonomy" id="45607"/>
    <lineage>
        <taxon>Eukaryota</taxon>
        <taxon>Fungi</taxon>
        <taxon>Dikarya</taxon>
        <taxon>Ascomycota</taxon>
        <taxon>Saccharomycotina</taxon>
        <taxon>Dipodascomycetes</taxon>
        <taxon>Dipodascales</taxon>
        <taxon>Trichomonascaceae</taxon>
        <taxon>Wickerhamiella</taxon>
    </lineage>
</organism>
<dbReference type="RefSeq" id="XP_024666299.1">
    <property type="nucleotide sequence ID" value="XM_024810531.1"/>
</dbReference>
<keyword evidence="3 7" id="KW-0812">Transmembrane</keyword>
<protein>
    <submittedName>
        <fullName evidence="9">High-affinity nicotinic acid transporter</fullName>
    </submittedName>
</protein>
<feature type="region of interest" description="Disordered" evidence="6">
    <location>
        <begin position="1"/>
        <end position="34"/>
    </location>
</feature>
<feature type="domain" description="Major facilitator superfamily (MFS) profile" evidence="8">
    <location>
        <begin position="73"/>
        <end position="488"/>
    </location>
</feature>
<dbReference type="OrthoDB" id="2985014at2759"/>
<reference evidence="9 10" key="1">
    <citation type="submission" date="2017-04" db="EMBL/GenBank/DDBJ databases">
        <title>Genome sequencing of [Candida] sorbophila.</title>
        <authorList>
            <person name="Ahn J.O."/>
        </authorList>
    </citation>
    <scope>NUCLEOTIDE SEQUENCE [LARGE SCALE GENOMIC DNA]</scope>
    <source>
        <strain evidence="9 10">DS02</strain>
    </source>
</reference>
<feature type="transmembrane region" description="Helical" evidence="7">
    <location>
        <begin position="302"/>
        <end position="324"/>
    </location>
</feature>
<evidence type="ECO:0000256" key="7">
    <source>
        <dbReference type="SAM" id="Phobius"/>
    </source>
</evidence>
<dbReference type="PANTHER" id="PTHR43791:SF46">
    <property type="entry name" value="MAJOR FACILITATOR SUPERFAMILY (MFS) PROFILE DOMAIN-CONTAINING PROTEIN-RELATED"/>
    <property type="match status" value="1"/>
</dbReference>
<feature type="transmembrane region" description="Helical" evidence="7">
    <location>
        <begin position="462"/>
        <end position="482"/>
    </location>
</feature>
<dbReference type="InterPro" id="IPR011701">
    <property type="entry name" value="MFS"/>
</dbReference>
<dbReference type="EMBL" id="NDIQ01000022">
    <property type="protein sequence ID" value="PRT56354.1"/>
    <property type="molecule type" value="Genomic_DNA"/>
</dbReference>
<dbReference type="Gene3D" id="1.20.1250.20">
    <property type="entry name" value="MFS general substrate transporter like domains"/>
    <property type="match status" value="2"/>
</dbReference>
<evidence type="ECO:0000313" key="10">
    <source>
        <dbReference type="Proteomes" id="UP000238350"/>
    </source>
</evidence>
<dbReference type="GeneID" id="36517722"/>
<comment type="subcellular location">
    <subcellularLocation>
        <location evidence="1">Membrane</location>
        <topology evidence="1">Multi-pass membrane protein</topology>
    </subcellularLocation>
</comment>
<feature type="transmembrane region" description="Helical" evidence="7">
    <location>
        <begin position="233"/>
        <end position="255"/>
    </location>
</feature>
<feature type="transmembrane region" description="Helical" evidence="7">
    <location>
        <begin position="368"/>
        <end position="387"/>
    </location>
</feature>
<dbReference type="GO" id="GO:0022857">
    <property type="term" value="F:transmembrane transporter activity"/>
    <property type="evidence" value="ECO:0007669"/>
    <property type="project" value="InterPro"/>
</dbReference>
<dbReference type="AlphaFoldDB" id="A0A2T0FMZ1"/>
<evidence type="ECO:0000256" key="1">
    <source>
        <dbReference type="ARBA" id="ARBA00004141"/>
    </source>
</evidence>